<dbReference type="GO" id="GO:0009055">
    <property type="term" value="F:electron transfer activity"/>
    <property type="evidence" value="ECO:0007669"/>
    <property type="project" value="InterPro"/>
</dbReference>
<dbReference type="InterPro" id="IPR037225">
    <property type="entry name" value="Nuo51_FMN-bd_sf"/>
</dbReference>
<keyword evidence="1 8" id="KW-0813">Transport</keyword>
<dbReference type="PANTHER" id="PTHR43034:SF2">
    <property type="entry name" value="ION-TRANSLOCATING OXIDOREDUCTASE COMPLEX SUBUNIT C"/>
    <property type="match status" value="1"/>
</dbReference>
<proteinExistence type="inferred from homology"/>
<organism evidence="10 11">
    <name type="scientific">Ileibacterium valens</name>
    <dbReference type="NCBI Taxonomy" id="1862668"/>
    <lineage>
        <taxon>Bacteria</taxon>
        <taxon>Bacillati</taxon>
        <taxon>Bacillota</taxon>
        <taxon>Erysipelotrichia</taxon>
        <taxon>Erysipelotrichales</taxon>
        <taxon>Erysipelotrichaceae</taxon>
        <taxon>Ileibacterium</taxon>
    </lineage>
</organism>
<protein>
    <recommendedName>
        <fullName evidence="8">Ion-translocating oxidoreductase complex subunit C</fullName>
        <ecNumber evidence="8">7.-.-.-</ecNumber>
    </recommendedName>
    <alternativeName>
        <fullName evidence="8">Rnf electron transport complex subunit C</fullName>
    </alternativeName>
</protein>
<gene>
    <name evidence="8" type="primary">rnfC</name>
    <name evidence="10" type="ORF">BO222_12470</name>
</gene>
<dbReference type="GeneID" id="82203937"/>
<dbReference type="EMBL" id="MPJW01000272">
    <property type="protein sequence ID" value="OLU36466.1"/>
    <property type="molecule type" value="Genomic_DNA"/>
</dbReference>
<dbReference type="Gene3D" id="3.30.70.20">
    <property type="match status" value="1"/>
</dbReference>
<sequence length="437" mass="48068">MSLLLGPMQQHIPGRKSLTDHSDVKVLMPKERVFIPLFAGPVTKYDLLVSEGDHVDIGTRLANTKSAFDVPLYSSVSGTFKGLVKKPHSSLKPQLHFEIELDPVQTSIQAFEPLNWENASQEEMVSFMKETGIIGQGGAGFPTYVKYLKPQGIHTLIINAVECEPFITADYKVIMDNVEDFIHGCRILLKMSTGKECLIAIKKTHPDLIDYVNKEIQKEGLSDIKVVPVPDVYPMGGERTLVRTLLKKNFKRLPAEVGAIVNNANTAILTARAFEKGEAISKKYVTFSGEALNYPTNVLVPVGMSVAEILENIGGIKDNLASCRLIAGGPMMGKAMVSDQICIDRAMNAITVLKDEEEPAMTCMRCGRCTAHCPVGLQPVRIANAVKMNDVAEMEKRGAMQCIECGLCTYVCPSKIQVTENVRKAKRTLAMKNRRGN</sequence>
<feature type="binding site" evidence="8">
    <location>
        <position position="363"/>
    </location>
    <ligand>
        <name>[4Fe-4S] cluster</name>
        <dbReference type="ChEBI" id="CHEBI:49883"/>
        <label>1</label>
    </ligand>
</feature>
<keyword evidence="8" id="KW-1003">Cell membrane</keyword>
<evidence type="ECO:0000313" key="11">
    <source>
        <dbReference type="Proteomes" id="UP000186341"/>
    </source>
</evidence>
<feature type="binding site" evidence="8">
    <location>
        <position position="369"/>
    </location>
    <ligand>
        <name>[4Fe-4S] cluster</name>
        <dbReference type="ChEBI" id="CHEBI:49883"/>
        <label>1</label>
    </ligand>
</feature>
<dbReference type="NCBIfam" id="TIGR01945">
    <property type="entry name" value="rnfC"/>
    <property type="match status" value="1"/>
</dbReference>
<evidence type="ECO:0000256" key="7">
    <source>
        <dbReference type="ARBA" id="ARBA00023014"/>
    </source>
</evidence>
<dbReference type="GO" id="GO:0051539">
    <property type="term" value="F:4 iron, 4 sulfur cluster binding"/>
    <property type="evidence" value="ECO:0007669"/>
    <property type="project" value="UniProtKB-KW"/>
</dbReference>
<dbReference type="Pfam" id="PF13237">
    <property type="entry name" value="Fer4_10"/>
    <property type="match status" value="1"/>
</dbReference>
<evidence type="ECO:0000256" key="6">
    <source>
        <dbReference type="ARBA" id="ARBA00023004"/>
    </source>
</evidence>
<dbReference type="PROSITE" id="PS51379">
    <property type="entry name" value="4FE4S_FER_2"/>
    <property type="match status" value="2"/>
</dbReference>
<dbReference type="GO" id="GO:0005886">
    <property type="term" value="C:plasma membrane"/>
    <property type="evidence" value="ECO:0007669"/>
    <property type="project" value="UniProtKB-SubCell"/>
</dbReference>
<comment type="caution">
    <text evidence="10">The sequence shown here is derived from an EMBL/GenBank/DDBJ whole genome shotgun (WGS) entry which is preliminary data.</text>
</comment>
<dbReference type="GO" id="GO:0046872">
    <property type="term" value="F:metal ion binding"/>
    <property type="evidence" value="ECO:0007669"/>
    <property type="project" value="UniProtKB-KW"/>
</dbReference>
<comment type="cofactor">
    <cofactor evidence="8">
        <name>[4Fe-4S] cluster</name>
        <dbReference type="ChEBI" id="CHEBI:49883"/>
    </cofactor>
    <text evidence="8">Binds 2 [4Fe-4S] clusters per subunit.</text>
</comment>
<feature type="binding site" evidence="8">
    <location>
        <position position="402"/>
    </location>
    <ligand>
        <name>[4Fe-4S] cluster</name>
        <dbReference type="ChEBI" id="CHEBI:49883"/>
        <label>2</label>
    </ligand>
</feature>
<dbReference type="PANTHER" id="PTHR43034">
    <property type="entry name" value="ION-TRANSLOCATING OXIDOREDUCTASE COMPLEX SUBUNIT C"/>
    <property type="match status" value="1"/>
</dbReference>
<dbReference type="EC" id="7.-.-.-" evidence="8"/>
<dbReference type="OrthoDB" id="9767754at2"/>
<dbReference type="SUPFAM" id="SSF46548">
    <property type="entry name" value="alpha-helical ferredoxin"/>
    <property type="match status" value="1"/>
</dbReference>
<evidence type="ECO:0000256" key="4">
    <source>
        <dbReference type="ARBA" id="ARBA00022737"/>
    </source>
</evidence>
<keyword evidence="5 8" id="KW-0249">Electron transport</keyword>
<comment type="similarity">
    <text evidence="8">Belongs to the 4Fe4S bacterial-type ferredoxin family. RnfC subfamily.</text>
</comment>
<dbReference type="InterPro" id="IPR010208">
    <property type="entry name" value="Ion_transpt_RnfC/RsxC"/>
</dbReference>
<dbReference type="InterPro" id="IPR017900">
    <property type="entry name" value="4Fe4S_Fe_S_CS"/>
</dbReference>
<dbReference type="InterPro" id="IPR017896">
    <property type="entry name" value="4Fe4S_Fe-S-bd"/>
</dbReference>
<dbReference type="Proteomes" id="UP000186341">
    <property type="component" value="Unassembled WGS sequence"/>
</dbReference>
<dbReference type="PROSITE" id="PS00198">
    <property type="entry name" value="4FE4S_FER_1"/>
    <property type="match status" value="2"/>
</dbReference>
<keyword evidence="6 8" id="KW-0408">Iron</keyword>
<feature type="binding site" evidence="8">
    <location>
        <position position="405"/>
    </location>
    <ligand>
        <name>[4Fe-4S] cluster</name>
        <dbReference type="ChEBI" id="CHEBI:49883"/>
        <label>2</label>
    </ligand>
</feature>
<dbReference type="Pfam" id="PF13375">
    <property type="entry name" value="RnfC_N"/>
    <property type="match status" value="1"/>
</dbReference>
<dbReference type="Pfam" id="PF10531">
    <property type="entry name" value="SLBB"/>
    <property type="match status" value="1"/>
</dbReference>
<keyword evidence="4 8" id="KW-0677">Repeat</keyword>
<reference evidence="10 11" key="1">
    <citation type="submission" date="2016-11" db="EMBL/GenBank/DDBJ databases">
        <title>Description of two novel members of the family Erysipelotrichaceae: Ileibacterium lipovorans gen. nov., sp. nov. and Dubosiella newyorkensis, gen. nov., sp. nov.</title>
        <authorList>
            <person name="Cox L.M."/>
            <person name="Sohn J."/>
            <person name="Tyrrell K.L."/>
            <person name="Citron D.M."/>
            <person name="Lawson P.A."/>
            <person name="Patel N.B."/>
            <person name="Iizumi T."/>
            <person name="Perez-Perez G.I."/>
            <person name="Goldstein E.J."/>
            <person name="Blaser M.J."/>
        </authorList>
    </citation>
    <scope>NUCLEOTIDE SEQUENCE [LARGE SCALE GENOMIC DNA]</scope>
    <source>
        <strain evidence="10 11">NYU-BL-A3</strain>
    </source>
</reference>
<evidence type="ECO:0000259" key="9">
    <source>
        <dbReference type="PROSITE" id="PS51379"/>
    </source>
</evidence>
<dbReference type="AlphaFoldDB" id="A0A1U7NCQ9"/>
<evidence type="ECO:0000256" key="2">
    <source>
        <dbReference type="ARBA" id="ARBA00022485"/>
    </source>
</evidence>
<comment type="subunit">
    <text evidence="8">The complex is composed of six subunits: RnfA, RnfB, RnfC, RnfD, RnfE and RnfG.</text>
</comment>
<feature type="binding site" evidence="8">
    <location>
        <position position="366"/>
    </location>
    <ligand>
        <name>[4Fe-4S] cluster</name>
        <dbReference type="ChEBI" id="CHEBI:49883"/>
        <label>1</label>
    </ligand>
</feature>
<name>A0A1U7NCQ9_9FIRM</name>
<feature type="domain" description="4Fe-4S ferredoxin-type" evidence="9">
    <location>
        <begin position="353"/>
        <end position="383"/>
    </location>
</feature>
<evidence type="ECO:0000256" key="1">
    <source>
        <dbReference type="ARBA" id="ARBA00022448"/>
    </source>
</evidence>
<dbReference type="RefSeq" id="WP_075821085.1">
    <property type="nucleotide sequence ID" value="NZ_CAJUTZ010000033.1"/>
</dbReference>
<keyword evidence="11" id="KW-1185">Reference proteome</keyword>
<keyword evidence="7 8" id="KW-0411">Iron-sulfur</keyword>
<dbReference type="SUPFAM" id="SSF142019">
    <property type="entry name" value="Nqo1 FMN-binding domain-like"/>
    <property type="match status" value="1"/>
</dbReference>
<feature type="domain" description="4Fe-4S ferredoxin-type" evidence="9">
    <location>
        <begin position="392"/>
        <end position="421"/>
    </location>
</feature>
<dbReference type="HAMAP" id="MF_00461">
    <property type="entry name" value="RsxC_RnfC"/>
    <property type="match status" value="1"/>
</dbReference>
<comment type="function">
    <text evidence="8">Part of a membrane-bound complex that couples electron transfer with translocation of ions across the membrane.</text>
</comment>
<accession>A0A1U7NCQ9</accession>
<comment type="subcellular location">
    <subcellularLocation>
        <location evidence="8">Cell membrane</location>
        <topology evidence="8">Peripheral membrane protein</topology>
    </subcellularLocation>
</comment>
<dbReference type="InterPro" id="IPR011538">
    <property type="entry name" value="Nuo51_FMN-bd"/>
</dbReference>
<evidence type="ECO:0000256" key="3">
    <source>
        <dbReference type="ARBA" id="ARBA00022723"/>
    </source>
</evidence>
<keyword evidence="3 8" id="KW-0479">Metal-binding</keyword>
<evidence type="ECO:0000313" key="10">
    <source>
        <dbReference type="EMBL" id="OLU36466.1"/>
    </source>
</evidence>
<feature type="binding site" evidence="8">
    <location>
        <position position="408"/>
    </location>
    <ligand>
        <name>[4Fe-4S] cluster</name>
        <dbReference type="ChEBI" id="CHEBI:49883"/>
        <label>2</label>
    </ligand>
</feature>
<evidence type="ECO:0000256" key="5">
    <source>
        <dbReference type="ARBA" id="ARBA00022982"/>
    </source>
</evidence>
<evidence type="ECO:0000256" key="8">
    <source>
        <dbReference type="HAMAP-Rule" id="MF_00461"/>
    </source>
</evidence>
<dbReference type="InterPro" id="IPR026902">
    <property type="entry name" value="RnfC_N"/>
</dbReference>
<dbReference type="InterPro" id="IPR019554">
    <property type="entry name" value="Soluble_ligand-bd"/>
</dbReference>
<feature type="binding site" evidence="8">
    <location>
        <position position="412"/>
    </location>
    <ligand>
        <name>[4Fe-4S] cluster</name>
        <dbReference type="ChEBI" id="CHEBI:49883"/>
        <label>1</label>
    </ligand>
</feature>
<keyword evidence="2 8" id="KW-0004">4Fe-4S</keyword>
<dbReference type="Pfam" id="PF01512">
    <property type="entry name" value="Complex1_51K"/>
    <property type="match status" value="1"/>
</dbReference>
<dbReference type="GO" id="GO:0022900">
    <property type="term" value="P:electron transport chain"/>
    <property type="evidence" value="ECO:0007669"/>
    <property type="project" value="UniProtKB-UniRule"/>
</dbReference>
<keyword evidence="8" id="KW-0472">Membrane</keyword>
<feature type="binding site" evidence="8">
    <location>
        <position position="373"/>
    </location>
    <ligand>
        <name>[4Fe-4S] cluster</name>
        <dbReference type="ChEBI" id="CHEBI:49883"/>
        <label>2</label>
    </ligand>
</feature>
<dbReference type="Gene3D" id="3.40.50.11540">
    <property type="entry name" value="NADH-ubiquinone oxidoreductase 51kDa subunit"/>
    <property type="match status" value="1"/>
</dbReference>
<keyword evidence="8" id="KW-1278">Translocase</keyword>